<reference evidence="1 2" key="1">
    <citation type="submission" date="2008-12" db="EMBL/GenBank/DDBJ databases">
        <authorList>
            <person name="Fulton L."/>
            <person name="Clifton S."/>
            <person name="Fulton B."/>
            <person name="Xu J."/>
            <person name="Minx P."/>
            <person name="Pepin K.H."/>
            <person name="Johnson M."/>
            <person name="Bhonagiri V."/>
            <person name="Nash W.E."/>
            <person name="Mardis E.R."/>
            <person name="Wilson R.K."/>
        </authorList>
    </citation>
    <scope>NUCLEOTIDE SEQUENCE [LARGE SCALE GENOMIC DNA]</scope>
    <source>
        <strain evidence="1 2">DSM 14838</strain>
    </source>
</reference>
<dbReference type="EMBL" id="ACCH01000303">
    <property type="protein sequence ID" value="EEF88339.1"/>
    <property type="molecule type" value="Genomic_DNA"/>
</dbReference>
<name>E2NIB8_9BACE</name>
<sequence>MYFSNSNQLKGYSIHSHTIYSIESCSEGIYADLYRTCSVPAPYRLRVEVSLSGECTEQVQSGYGSGTQKTRTNISVYSLHI</sequence>
<evidence type="ECO:0000313" key="1">
    <source>
        <dbReference type="EMBL" id="EEF88339.1"/>
    </source>
</evidence>
<dbReference type="Proteomes" id="UP000003711">
    <property type="component" value="Unassembled WGS sequence"/>
</dbReference>
<protein>
    <submittedName>
        <fullName evidence="1">Uncharacterized protein</fullName>
    </submittedName>
</protein>
<gene>
    <name evidence="1" type="ORF">BACCELL_04051</name>
</gene>
<organism evidence="1 2">
    <name type="scientific">Bacteroides cellulosilyticus DSM 14838</name>
    <dbReference type="NCBI Taxonomy" id="537012"/>
    <lineage>
        <taxon>Bacteria</taxon>
        <taxon>Pseudomonadati</taxon>
        <taxon>Bacteroidota</taxon>
        <taxon>Bacteroidia</taxon>
        <taxon>Bacteroidales</taxon>
        <taxon>Bacteroidaceae</taxon>
        <taxon>Bacteroides</taxon>
    </lineage>
</organism>
<reference evidence="1 2" key="2">
    <citation type="submission" date="2009-01" db="EMBL/GenBank/DDBJ databases">
        <title>Draft genome sequence of Bacteroides cellulosilyticus (DSM 14838).</title>
        <authorList>
            <person name="Sudarsanam P."/>
            <person name="Ley R."/>
            <person name="Guruge J."/>
            <person name="Turnbaugh P.J."/>
            <person name="Mahowald M."/>
            <person name="Liep D."/>
            <person name="Gordon J."/>
        </authorList>
    </citation>
    <scope>NUCLEOTIDE SEQUENCE [LARGE SCALE GENOMIC DNA]</scope>
    <source>
        <strain evidence="1 2">DSM 14838</strain>
    </source>
</reference>
<accession>E2NIB8</accession>
<comment type="caution">
    <text evidence="1">The sequence shown here is derived from an EMBL/GenBank/DDBJ whole genome shotgun (WGS) entry which is preliminary data.</text>
</comment>
<proteinExistence type="predicted"/>
<dbReference type="AlphaFoldDB" id="E2NIB8"/>
<dbReference type="HOGENOM" id="CLU_2566604_0_0_10"/>
<evidence type="ECO:0000313" key="2">
    <source>
        <dbReference type="Proteomes" id="UP000003711"/>
    </source>
</evidence>